<dbReference type="AlphaFoldDB" id="A0A6G1E8D7"/>
<keyword evidence="3" id="KW-1185">Reference proteome</keyword>
<dbReference type="Proteomes" id="UP000479710">
    <property type="component" value="Unassembled WGS sequence"/>
</dbReference>
<dbReference type="EMBL" id="SPHZ02000005">
    <property type="protein sequence ID" value="KAF0920704.1"/>
    <property type="molecule type" value="Genomic_DNA"/>
</dbReference>
<sequence>MCVTPCRATLSKMVAAATLWTNTFVPPCAATHHNMHHPLQWNIGTVHRYTGVSTMPLRSTAARLLRYAPRWL</sequence>
<accession>A0A6G1E8D7</accession>
<evidence type="ECO:0008006" key="4">
    <source>
        <dbReference type="Google" id="ProtNLM"/>
    </source>
</evidence>
<gene>
    <name evidence="2" type="ORF">E2562_036407</name>
</gene>
<proteinExistence type="predicted"/>
<name>A0A6G1E8D7_9ORYZ</name>
<feature type="chain" id="PRO_5026140968" description="Secreted protein" evidence="1">
    <location>
        <begin position="31"/>
        <end position="72"/>
    </location>
</feature>
<feature type="signal peptide" evidence="1">
    <location>
        <begin position="1"/>
        <end position="30"/>
    </location>
</feature>
<evidence type="ECO:0000313" key="3">
    <source>
        <dbReference type="Proteomes" id="UP000479710"/>
    </source>
</evidence>
<protein>
    <recommendedName>
        <fullName evidence="4">Secreted protein</fullName>
    </recommendedName>
</protein>
<organism evidence="2 3">
    <name type="scientific">Oryza meyeriana var. granulata</name>
    <dbReference type="NCBI Taxonomy" id="110450"/>
    <lineage>
        <taxon>Eukaryota</taxon>
        <taxon>Viridiplantae</taxon>
        <taxon>Streptophyta</taxon>
        <taxon>Embryophyta</taxon>
        <taxon>Tracheophyta</taxon>
        <taxon>Spermatophyta</taxon>
        <taxon>Magnoliopsida</taxon>
        <taxon>Liliopsida</taxon>
        <taxon>Poales</taxon>
        <taxon>Poaceae</taxon>
        <taxon>BOP clade</taxon>
        <taxon>Oryzoideae</taxon>
        <taxon>Oryzeae</taxon>
        <taxon>Oryzinae</taxon>
        <taxon>Oryza</taxon>
        <taxon>Oryza meyeriana</taxon>
    </lineage>
</organism>
<reference evidence="2 3" key="1">
    <citation type="submission" date="2019-11" db="EMBL/GenBank/DDBJ databases">
        <title>Whole genome sequence of Oryza granulata.</title>
        <authorList>
            <person name="Li W."/>
        </authorList>
    </citation>
    <scope>NUCLEOTIDE SEQUENCE [LARGE SCALE GENOMIC DNA]</scope>
    <source>
        <strain evidence="3">cv. Menghai</strain>
        <tissue evidence="2">Leaf</tissue>
    </source>
</reference>
<keyword evidence="1" id="KW-0732">Signal</keyword>
<comment type="caution">
    <text evidence="2">The sequence shown here is derived from an EMBL/GenBank/DDBJ whole genome shotgun (WGS) entry which is preliminary data.</text>
</comment>
<evidence type="ECO:0000256" key="1">
    <source>
        <dbReference type="SAM" id="SignalP"/>
    </source>
</evidence>
<evidence type="ECO:0000313" key="2">
    <source>
        <dbReference type="EMBL" id="KAF0920704.1"/>
    </source>
</evidence>